<keyword evidence="3" id="KW-1185">Reference proteome</keyword>
<dbReference type="STRING" id="1280952.HJA_16879"/>
<evidence type="ECO:0000259" key="1">
    <source>
        <dbReference type="Pfam" id="PF09995"/>
    </source>
</evidence>
<name>A0A059F6I6_9PROT</name>
<dbReference type="Proteomes" id="UP000024816">
    <property type="component" value="Unassembled WGS sequence"/>
</dbReference>
<protein>
    <recommendedName>
        <fullName evidence="1">ER-bound oxygenase mpaB/mpaB'/Rubber oxygenase catalytic domain-containing protein</fullName>
    </recommendedName>
</protein>
<feature type="domain" description="ER-bound oxygenase mpaB/mpaB'/Rubber oxygenase catalytic" evidence="1">
    <location>
        <begin position="31"/>
        <end position="239"/>
    </location>
</feature>
<comment type="caution">
    <text evidence="2">The sequence shown here is derived from an EMBL/GenBank/DDBJ whole genome shotgun (WGS) entry which is preliminary data.</text>
</comment>
<dbReference type="PANTHER" id="PTHR36151">
    <property type="entry name" value="BLR2777 PROTEIN"/>
    <property type="match status" value="1"/>
</dbReference>
<evidence type="ECO:0000313" key="3">
    <source>
        <dbReference type="Proteomes" id="UP000024816"/>
    </source>
</evidence>
<dbReference type="EMBL" id="ARYJ01000018">
    <property type="protein sequence ID" value="KCZ83784.1"/>
    <property type="molecule type" value="Genomic_DNA"/>
</dbReference>
<dbReference type="AlphaFoldDB" id="A0A059F6I6"/>
<dbReference type="PANTHER" id="PTHR36151:SF3">
    <property type="entry name" value="ER-BOUND OXYGENASE MPAB_MPAB'_RUBBER OXYGENASE CATALYTIC DOMAIN-CONTAINING PROTEIN"/>
    <property type="match status" value="1"/>
</dbReference>
<organism evidence="2 3">
    <name type="scientific">Hyphomonas jannaschiana VP2</name>
    <dbReference type="NCBI Taxonomy" id="1280952"/>
    <lineage>
        <taxon>Bacteria</taxon>
        <taxon>Pseudomonadati</taxon>
        <taxon>Pseudomonadota</taxon>
        <taxon>Alphaproteobacteria</taxon>
        <taxon>Hyphomonadales</taxon>
        <taxon>Hyphomonadaceae</taxon>
        <taxon>Hyphomonas</taxon>
    </lineage>
</organism>
<sequence length="306" mass="33482">MSEIRSYLGWKVDYLNAPGEPAFAGPDSVSWQVFKNPVALAIGGVAAVLLEFADARIRSGVWDHSVFKTDPIGRSKRTGVAAMVGVYGPQSAARRVIQGVTNMHARVEGQTPSGEPYKALDVELLDWVSATASFGFLTAYDRFVKPVSEADKKRFFEEGVPVARLYGVQNPIRSLEDFDAMMQKLLPRFEPHPINTEFLDIMCSGRAAPGVPKGLQSALVHAAVAILPPVVRERLELGSEYDLHWKGEMTVKLMAKAAERFPDPSSPAAHASERLGLPRSFLWKSDAERVRLLQNAAAVRASVPAE</sequence>
<dbReference type="OrthoDB" id="108890at2"/>
<dbReference type="InterPro" id="IPR018713">
    <property type="entry name" value="MPAB/Lcp_cat_dom"/>
</dbReference>
<dbReference type="PATRIC" id="fig|1280952.3.peg.3378"/>
<dbReference type="GO" id="GO:0016491">
    <property type="term" value="F:oxidoreductase activity"/>
    <property type="evidence" value="ECO:0007669"/>
    <property type="project" value="InterPro"/>
</dbReference>
<evidence type="ECO:0000313" key="2">
    <source>
        <dbReference type="EMBL" id="KCZ83784.1"/>
    </source>
</evidence>
<gene>
    <name evidence="2" type="ORF">HJA_16879</name>
</gene>
<dbReference type="eggNOG" id="COG3662">
    <property type="taxonomic scope" value="Bacteria"/>
</dbReference>
<dbReference type="Pfam" id="PF09995">
    <property type="entry name" value="MPAB_Lcp_cat"/>
    <property type="match status" value="1"/>
</dbReference>
<proteinExistence type="predicted"/>
<accession>A0A059F6I6</accession>
<reference evidence="2 3" key="1">
    <citation type="journal article" date="2014" name="Antonie Van Leeuwenhoek">
        <title>Hyphomonas beringensis sp. nov. and Hyphomonas chukchiensis sp. nov., isolated from surface seawater of the Bering Sea and Chukchi Sea.</title>
        <authorList>
            <person name="Li C."/>
            <person name="Lai Q."/>
            <person name="Li G."/>
            <person name="Dong C."/>
            <person name="Wang J."/>
            <person name="Liao Y."/>
            <person name="Shao Z."/>
        </authorList>
    </citation>
    <scope>NUCLEOTIDE SEQUENCE [LARGE SCALE GENOMIC DNA]</scope>
    <source>
        <strain evidence="2 3">VP2</strain>
    </source>
</reference>
<dbReference type="RefSeq" id="WP_035584688.1">
    <property type="nucleotide sequence ID" value="NZ_ARYJ01000018.1"/>
</dbReference>